<evidence type="ECO:0000256" key="9">
    <source>
        <dbReference type="ARBA" id="ARBA00023157"/>
    </source>
</evidence>
<evidence type="ECO:0000256" key="7">
    <source>
        <dbReference type="ARBA" id="ARBA00023049"/>
    </source>
</evidence>
<keyword evidence="4 13" id="KW-0732">Signal</keyword>
<evidence type="ECO:0000259" key="14">
    <source>
        <dbReference type="PROSITE" id="PS51670"/>
    </source>
</evidence>
<organism evidence="16 17">
    <name type="scientific">Plectus sambesii</name>
    <dbReference type="NCBI Taxonomy" id="2011161"/>
    <lineage>
        <taxon>Eukaryota</taxon>
        <taxon>Metazoa</taxon>
        <taxon>Ecdysozoa</taxon>
        <taxon>Nematoda</taxon>
        <taxon>Chromadorea</taxon>
        <taxon>Plectida</taxon>
        <taxon>Plectina</taxon>
        <taxon>Plectoidea</taxon>
        <taxon>Plectidae</taxon>
        <taxon>Plectus</taxon>
    </lineage>
</organism>
<dbReference type="PANTHER" id="PTHR10127:SF818">
    <property type="entry name" value="ZINC METALLOPROTEINASE NAS-4"/>
    <property type="match status" value="1"/>
</dbReference>
<feature type="signal peptide" evidence="13">
    <location>
        <begin position="1"/>
        <end position="23"/>
    </location>
</feature>
<protein>
    <recommendedName>
        <fullName evidence="13">Metalloendopeptidase</fullName>
        <ecNumber evidence="13">3.4.24.-</ecNumber>
    </recommendedName>
</protein>
<dbReference type="PANTHER" id="PTHR10127">
    <property type="entry name" value="DISCOIDIN, CUB, EGF, LAMININ , AND ZINC METALLOPROTEASE DOMAIN CONTAINING"/>
    <property type="match status" value="1"/>
</dbReference>
<keyword evidence="10" id="KW-0325">Glycoprotein</keyword>
<proteinExistence type="predicted"/>
<evidence type="ECO:0000256" key="5">
    <source>
        <dbReference type="ARBA" id="ARBA00022801"/>
    </source>
</evidence>
<feature type="chain" id="PRO_5038169882" description="Metalloendopeptidase" evidence="13">
    <location>
        <begin position="24"/>
        <end position="431"/>
    </location>
</feature>
<dbReference type="InterPro" id="IPR024079">
    <property type="entry name" value="MetalloPept_cat_dom_sf"/>
</dbReference>
<dbReference type="GO" id="GO:0004222">
    <property type="term" value="F:metalloendopeptidase activity"/>
    <property type="evidence" value="ECO:0007669"/>
    <property type="project" value="UniProtKB-UniRule"/>
</dbReference>
<evidence type="ECO:0000256" key="4">
    <source>
        <dbReference type="ARBA" id="ARBA00022729"/>
    </source>
</evidence>
<keyword evidence="9" id="KW-1015">Disulfide bond</keyword>
<dbReference type="Gene3D" id="3.40.390.10">
    <property type="entry name" value="Collagenase (Catalytic Domain)"/>
    <property type="match status" value="1"/>
</dbReference>
<dbReference type="GO" id="GO:0008270">
    <property type="term" value="F:zinc ion binding"/>
    <property type="evidence" value="ECO:0007669"/>
    <property type="project" value="UniProtKB-UniRule"/>
</dbReference>
<name>A0A914W3V2_9BILA</name>
<keyword evidence="3 12" id="KW-0479">Metal-binding</keyword>
<dbReference type="CDD" id="cd04280">
    <property type="entry name" value="ZnMc_astacin_like"/>
    <property type="match status" value="1"/>
</dbReference>
<evidence type="ECO:0000256" key="6">
    <source>
        <dbReference type="ARBA" id="ARBA00022833"/>
    </source>
</evidence>
<keyword evidence="5 12" id="KW-0378">Hydrolase</keyword>
<keyword evidence="2 12" id="KW-0645">Protease</keyword>
<feature type="domain" description="ShKT" evidence="14">
    <location>
        <begin position="394"/>
        <end position="431"/>
    </location>
</feature>
<keyword evidence="7 12" id="KW-0482">Metalloprotease</keyword>
<dbReference type="SMART" id="SM00235">
    <property type="entry name" value="ZnMc"/>
    <property type="match status" value="1"/>
</dbReference>
<evidence type="ECO:0000256" key="3">
    <source>
        <dbReference type="ARBA" id="ARBA00022723"/>
    </source>
</evidence>
<evidence type="ECO:0000256" key="1">
    <source>
        <dbReference type="ARBA" id="ARBA00002657"/>
    </source>
</evidence>
<comment type="caution">
    <text evidence="11">Lacks conserved residue(s) required for the propagation of feature annotation.</text>
</comment>
<keyword evidence="6 12" id="KW-0862">Zinc</keyword>
<dbReference type="FunFam" id="3.40.390.10:FF:000015">
    <property type="entry name" value="Meprin A subunit"/>
    <property type="match status" value="1"/>
</dbReference>
<evidence type="ECO:0000256" key="12">
    <source>
        <dbReference type="PROSITE-ProRule" id="PRU01211"/>
    </source>
</evidence>
<feature type="domain" description="ShKT" evidence="14">
    <location>
        <begin position="338"/>
        <end position="375"/>
    </location>
</feature>
<evidence type="ECO:0000313" key="17">
    <source>
        <dbReference type="WBParaSite" id="PSAMB.scaffold310size57530.g4796.t1"/>
    </source>
</evidence>
<dbReference type="PROSITE" id="PS51670">
    <property type="entry name" value="SHKT"/>
    <property type="match status" value="2"/>
</dbReference>
<comment type="cofactor">
    <cofactor evidence="12 13">
        <name>Zn(2+)</name>
        <dbReference type="ChEBI" id="CHEBI:29105"/>
    </cofactor>
    <text evidence="12 13">Binds 1 zinc ion per subunit.</text>
</comment>
<dbReference type="Pfam" id="PF01549">
    <property type="entry name" value="ShK"/>
    <property type="match status" value="2"/>
</dbReference>
<dbReference type="PRINTS" id="PR00480">
    <property type="entry name" value="ASTACIN"/>
</dbReference>
<dbReference type="InterPro" id="IPR034035">
    <property type="entry name" value="Astacin-like_dom"/>
</dbReference>
<dbReference type="SMART" id="SM00254">
    <property type="entry name" value="ShKT"/>
    <property type="match status" value="2"/>
</dbReference>
<dbReference type="GO" id="GO:0006508">
    <property type="term" value="P:proteolysis"/>
    <property type="evidence" value="ECO:0007669"/>
    <property type="project" value="UniProtKB-KW"/>
</dbReference>
<feature type="binding site" evidence="12">
    <location>
        <position position="202"/>
    </location>
    <ligand>
        <name>Zn(2+)</name>
        <dbReference type="ChEBI" id="CHEBI:29105"/>
        <note>catalytic</note>
    </ligand>
</feature>
<reference evidence="17" key="1">
    <citation type="submission" date="2022-11" db="UniProtKB">
        <authorList>
            <consortium name="WormBaseParasite"/>
        </authorList>
    </citation>
    <scope>IDENTIFICATION</scope>
</reference>
<feature type="binding site" evidence="12">
    <location>
        <position position="196"/>
    </location>
    <ligand>
        <name>Zn(2+)</name>
        <dbReference type="ChEBI" id="CHEBI:29105"/>
        <note>catalytic</note>
    </ligand>
</feature>
<evidence type="ECO:0000313" key="16">
    <source>
        <dbReference type="Proteomes" id="UP000887566"/>
    </source>
</evidence>
<comment type="function">
    <text evidence="1">Metalloprotease.</text>
</comment>
<evidence type="ECO:0000256" key="8">
    <source>
        <dbReference type="ARBA" id="ARBA00023145"/>
    </source>
</evidence>
<dbReference type="PROSITE" id="PS51864">
    <property type="entry name" value="ASTACIN"/>
    <property type="match status" value="1"/>
</dbReference>
<accession>A0A914W3V2</accession>
<dbReference type="InterPro" id="IPR001506">
    <property type="entry name" value="Peptidase_M12A"/>
</dbReference>
<dbReference type="WBParaSite" id="PSAMB.scaffold310size57530.g4796.t1">
    <property type="protein sequence ID" value="PSAMB.scaffold310size57530.g4796.t1"/>
    <property type="gene ID" value="PSAMB.scaffold310size57530.g4796"/>
</dbReference>
<keyword evidence="16" id="KW-1185">Reference proteome</keyword>
<feature type="domain" description="Peptidase M12A" evidence="15">
    <location>
        <begin position="101"/>
        <end position="295"/>
    </location>
</feature>
<evidence type="ECO:0000256" key="11">
    <source>
        <dbReference type="PROSITE-ProRule" id="PRU01005"/>
    </source>
</evidence>
<evidence type="ECO:0000256" key="13">
    <source>
        <dbReference type="RuleBase" id="RU361183"/>
    </source>
</evidence>
<keyword evidence="8" id="KW-0865">Zymogen</keyword>
<dbReference type="InterPro" id="IPR003582">
    <property type="entry name" value="ShKT_dom"/>
</dbReference>
<dbReference type="AlphaFoldDB" id="A0A914W3V2"/>
<evidence type="ECO:0000256" key="10">
    <source>
        <dbReference type="ARBA" id="ARBA00023180"/>
    </source>
</evidence>
<dbReference type="SUPFAM" id="SSF55486">
    <property type="entry name" value="Metalloproteases ('zincins'), catalytic domain"/>
    <property type="match status" value="1"/>
</dbReference>
<feature type="binding site" evidence="12">
    <location>
        <position position="192"/>
    </location>
    <ligand>
        <name>Zn(2+)</name>
        <dbReference type="ChEBI" id="CHEBI:29105"/>
        <note>catalytic</note>
    </ligand>
</feature>
<dbReference type="Proteomes" id="UP000887566">
    <property type="component" value="Unplaced"/>
</dbReference>
<evidence type="ECO:0000256" key="2">
    <source>
        <dbReference type="ARBA" id="ARBA00022670"/>
    </source>
</evidence>
<dbReference type="Pfam" id="PF01400">
    <property type="entry name" value="Astacin"/>
    <property type="match status" value="1"/>
</dbReference>
<dbReference type="InterPro" id="IPR006026">
    <property type="entry name" value="Peptidase_Metallo"/>
</dbReference>
<evidence type="ECO:0000259" key="15">
    <source>
        <dbReference type="PROSITE" id="PS51864"/>
    </source>
</evidence>
<sequence>MGEQGIRAFLLCAVSMLCQYAHSENHVRRTDVVDNSGSEYETGLGDADFARASTMKTVNLTELNIEVILDPTQGKRTEGDIVHSSSTLIDVARDPALIGKAAITLSYRMWPNRRIPYALSSYYGTYSRGIIAQVIAEYHAKTCVLFEPKTDDDFDYVFITPLDGCYSSIGRVGGKQDLSLAEGCIQFGTIAHELMHSTGFFHEQSRPDRDDYISIQYQNIFPSERDQFRKYDTDMIDTLGEPYDYGSIMHYGPTAFSSNGQPTIVAKQSGGEKMGQRDGFSDFDLNKINKHYDCNVNGHGELITTTEAVSVSPTTRSSRISFPESTPMTGLSTVGGECVDASWKCPYWMLRDAKAYCESDENVRQRDCRKSCGTCGGSTTVPSSTTPASQNQNCYDEFNSNICEKWASIGHCADTFSDYVRANCKLSCNAC</sequence>
<dbReference type="EC" id="3.4.24.-" evidence="13"/>
<feature type="active site" evidence="12">
    <location>
        <position position="193"/>
    </location>
</feature>